<name>A0A975TDT3_9NOST</name>
<gene>
    <name evidence="1" type="ORF">B6N60_05004</name>
</gene>
<dbReference type="AlphaFoldDB" id="A0A975TDT3"/>
<evidence type="ECO:0000313" key="2">
    <source>
        <dbReference type="Proteomes" id="UP000683511"/>
    </source>
</evidence>
<keyword evidence="2" id="KW-1185">Reference proteome</keyword>
<protein>
    <submittedName>
        <fullName evidence="1">Uncharacterized protein</fullName>
    </submittedName>
</protein>
<organism evidence="1 2">
    <name type="scientific">Richelia sinica FACHB-800</name>
    <dbReference type="NCBI Taxonomy" id="1357546"/>
    <lineage>
        <taxon>Bacteria</taxon>
        <taxon>Bacillati</taxon>
        <taxon>Cyanobacteriota</taxon>
        <taxon>Cyanophyceae</taxon>
        <taxon>Nostocales</taxon>
        <taxon>Nostocaceae</taxon>
        <taxon>Richelia</taxon>
    </lineage>
</organism>
<proteinExistence type="predicted"/>
<dbReference type="EMBL" id="CP021056">
    <property type="protein sequence ID" value="QXE26273.1"/>
    <property type="molecule type" value="Genomic_DNA"/>
</dbReference>
<evidence type="ECO:0000313" key="1">
    <source>
        <dbReference type="EMBL" id="QXE26273.1"/>
    </source>
</evidence>
<dbReference type="Proteomes" id="UP000683511">
    <property type="component" value="Chromosome"/>
</dbReference>
<dbReference type="KEGG" id="rsin:B6N60_05004"/>
<sequence length="34" mass="3917">MSIILNQENASFGKYLSLKYIKKIVVLIDAFNNQ</sequence>
<accession>A0A975TDT3</accession>
<reference evidence="1" key="1">
    <citation type="submission" date="2017-04" db="EMBL/GenBank/DDBJ databases">
        <title>Genome deletions in a multicellular cyanobacterial endosymbiont for morphological adaptation in marine diatoms.</title>
        <authorList>
            <person name="Wang Y."/>
            <person name="Gao H."/>
            <person name="Li R."/>
            <person name="Xu X."/>
        </authorList>
    </citation>
    <scope>NUCLEOTIDE SEQUENCE</scope>
    <source>
        <strain evidence="1">FACHB 800</strain>
    </source>
</reference>